<accession>A0A2I0UNW7</accession>
<organism evidence="1 2">
    <name type="scientific">Limosa lapponica baueri</name>
    <dbReference type="NCBI Taxonomy" id="1758121"/>
    <lineage>
        <taxon>Eukaryota</taxon>
        <taxon>Metazoa</taxon>
        <taxon>Chordata</taxon>
        <taxon>Craniata</taxon>
        <taxon>Vertebrata</taxon>
        <taxon>Euteleostomi</taxon>
        <taxon>Archelosauria</taxon>
        <taxon>Archosauria</taxon>
        <taxon>Dinosauria</taxon>
        <taxon>Saurischia</taxon>
        <taxon>Theropoda</taxon>
        <taxon>Coelurosauria</taxon>
        <taxon>Aves</taxon>
        <taxon>Neognathae</taxon>
        <taxon>Neoaves</taxon>
        <taxon>Charadriiformes</taxon>
        <taxon>Scolopacidae</taxon>
        <taxon>Limosa</taxon>
    </lineage>
</organism>
<name>A0A2I0UNW7_LIMLA</name>
<dbReference type="Proteomes" id="UP000233556">
    <property type="component" value="Unassembled WGS sequence"/>
</dbReference>
<protein>
    <submittedName>
        <fullName evidence="1">Uncharacterized protein</fullName>
    </submittedName>
</protein>
<reference evidence="2" key="1">
    <citation type="submission" date="2017-11" db="EMBL/GenBank/DDBJ databases">
        <authorList>
            <person name="Lima N.C."/>
            <person name="Parody-Merino A.M."/>
            <person name="Battley P.F."/>
            <person name="Fidler A.E."/>
            <person name="Prosdocimi F."/>
        </authorList>
    </citation>
    <scope>NUCLEOTIDE SEQUENCE [LARGE SCALE GENOMIC DNA]</scope>
</reference>
<keyword evidence="2" id="KW-1185">Reference proteome</keyword>
<evidence type="ECO:0000313" key="2">
    <source>
        <dbReference type="Proteomes" id="UP000233556"/>
    </source>
</evidence>
<gene>
    <name evidence="1" type="ORF">llap_1927</name>
</gene>
<reference evidence="2" key="2">
    <citation type="submission" date="2017-12" db="EMBL/GenBank/DDBJ databases">
        <title>Genome sequence of the Bar-tailed Godwit (Limosa lapponica baueri).</title>
        <authorList>
            <person name="Lima N.C.B."/>
            <person name="Parody-Merino A.M."/>
            <person name="Battley P.F."/>
            <person name="Fidler A.E."/>
            <person name="Prosdocimi F."/>
        </authorList>
    </citation>
    <scope>NUCLEOTIDE SEQUENCE [LARGE SCALE GENOMIC DNA]</scope>
</reference>
<dbReference type="EMBL" id="KZ505670">
    <property type="protein sequence ID" value="PKU47727.1"/>
    <property type="molecule type" value="Genomic_DNA"/>
</dbReference>
<proteinExistence type="predicted"/>
<sequence>MRRLRFTREPAGLPASEKGLAVFSSNYLAHPCIQLGKGVAPVIACAEVSSHLHDVSREMTSVANLCQIPKEILGLLSTLGSLNLTTNVGLGFKNHHPLKAKLSDAGTTYGYNKKKHSQRLLITHESVWKGQGPLGAEDLQAAVLTYQDMWKAASFSEYHGGTADT</sequence>
<dbReference type="AlphaFoldDB" id="A0A2I0UNW7"/>
<evidence type="ECO:0000313" key="1">
    <source>
        <dbReference type="EMBL" id="PKU47727.1"/>
    </source>
</evidence>